<name>A0A6M3Y1M6_9ZZZZ</name>
<proteinExistence type="predicted"/>
<reference evidence="1" key="1">
    <citation type="submission" date="2020-03" db="EMBL/GenBank/DDBJ databases">
        <title>The deep terrestrial virosphere.</title>
        <authorList>
            <person name="Holmfeldt K."/>
            <person name="Nilsson E."/>
            <person name="Simone D."/>
            <person name="Lopez-Fernandez M."/>
            <person name="Wu X."/>
            <person name="de Brujin I."/>
            <person name="Lundin D."/>
            <person name="Andersson A."/>
            <person name="Bertilsson S."/>
            <person name="Dopson M."/>
        </authorList>
    </citation>
    <scope>NUCLEOTIDE SEQUENCE</scope>
    <source>
        <strain evidence="1">TM448B04160</strain>
    </source>
</reference>
<dbReference type="EMBL" id="MT145064">
    <property type="protein sequence ID" value="QJI03168.1"/>
    <property type="molecule type" value="Genomic_DNA"/>
</dbReference>
<protein>
    <submittedName>
        <fullName evidence="1">Uncharacterized protein</fullName>
    </submittedName>
</protein>
<accession>A0A6M3Y1M6</accession>
<sequence length="226" mass="25244">MAIVGKYKPGVPGAKLANYLWGKIPHSKQMNIYPNPDVINLALMYAMGKGKPVNVNLTPDQMEAFNASIDRTSESDWVPSSNVGAGRTAEKGYSHYLSHGRQRSPQLHDILGSNTTISRYINPTTKDTSYTYMEDWDLKRGDDNDNYLGGRSFNTVLFPRSAKSLLGLYKMLGYLKSGMCDSKKSPMYDPDKTTLDIGVTDKFINASRPVPMNLPSIYRPYKQGNK</sequence>
<organism evidence="1">
    <name type="scientific">viral metagenome</name>
    <dbReference type="NCBI Taxonomy" id="1070528"/>
    <lineage>
        <taxon>unclassified sequences</taxon>
        <taxon>metagenomes</taxon>
        <taxon>organismal metagenomes</taxon>
    </lineage>
</organism>
<gene>
    <name evidence="1" type="ORF">TM448B04160_0007</name>
</gene>
<dbReference type="AlphaFoldDB" id="A0A6M3Y1M6"/>
<evidence type="ECO:0000313" key="1">
    <source>
        <dbReference type="EMBL" id="QJI03168.1"/>
    </source>
</evidence>